<gene>
    <name evidence="4" type="ORF">P691DRAFT_756274</name>
</gene>
<dbReference type="Proteomes" id="UP000807342">
    <property type="component" value="Unassembled WGS sequence"/>
</dbReference>
<dbReference type="EMBL" id="MU151070">
    <property type="protein sequence ID" value="KAF9452532.1"/>
    <property type="molecule type" value="Genomic_DNA"/>
</dbReference>
<dbReference type="Pfam" id="PF07742">
    <property type="entry name" value="BTG"/>
    <property type="match status" value="1"/>
</dbReference>
<dbReference type="PANTHER" id="PTHR22978:SF22">
    <property type="entry name" value="BTG FAMILY PROTEIN"/>
    <property type="match status" value="1"/>
</dbReference>
<name>A0A9P5XLC0_9AGAR</name>
<feature type="compositionally biased region" description="Low complexity" evidence="2">
    <location>
        <begin position="198"/>
        <end position="235"/>
    </location>
</feature>
<comment type="caution">
    <text evidence="4">The sequence shown here is derived from an EMBL/GenBank/DDBJ whole genome shotgun (WGS) entry which is preliminary data.</text>
</comment>
<evidence type="ECO:0000259" key="3">
    <source>
        <dbReference type="Pfam" id="PF07742"/>
    </source>
</evidence>
<comment type="similarity">
    <text evidence="1">Belongs to the BTG family.</text>
</comment>
<organism evidence="4 5">
    <name type="scientific">Macrolepiota fuliginosa MF-IS2</name>
    <dbReference type="NCBI Taxonomy" id="1400762"/>
    <lineage>
        <taxon>Eukaryota</taxon>
        <taxon>Fungi</taxon>
        <taxon>Dikarya</taxon>
        <taxon>Basidiomycota</taxon>
        <taxon>Agaricomycotina</taxon>
        <taxon>Agaricomycetes</taxon>
        <taxon>Agaricomycetidae</taxon>
        <taxon>Agaricales</taxon>
        <taxon>Agaricineae</taxon>
        <taxon>Agaricaceae</taxon>
        <taxon>Macrolepiota</taxon>
    </lineage>
</organism>
<dbReference type="InterPro" id="IPR002087">
    <property type="entry name" value="Anti_prolifrtn"/>
</dbReference>
<dbReference type="InterPro" id="IPR036054">
    <property type="entry name" value="BTG-like_sf"/>
</dbReference>
<reference evidence="4" key="1">
    <citation type="submission" date="2020-11" db="EMBL/GenBank/DDBJ databases">
        <authorList>
            <consortium name="DOE Joint Genome Institute"/>
            <person name="Ahrendt S."/>
            <person name="Riley R."/>
            <person name="Andreopoulos W."/>
            <person name="Labutti K."/>
            <person name="Pangilinan J."/>
            <person name="Ruiz-Duenas F.J."/>
            <person name="Barrasa J.M."/>
            <person name="Sanchez-Garcia M."/>
            <person name="Camarero S."/>
            <person name="Miyauchi S."/>
            <person name="Serrano A."/>
            <person name="Linde D."/>
            <person name="Babiker R."/>
            <person name="Drula E."/>
            <person name="Ayuso-Fernandez I."/>
            <person name="Pacheco R."/>
            <person name="Padilla G."/>
            <person name="Ferreira P."/>
            <person name="Barriuso J."/>
            <person name="Kellner H."/>
            <person name="Castanera R."/>
            <person name="Alfaro M."/>
            <person name="Ramirez L."/>
            <person name="Pisabarro A.G."/>
            <person name="Kuo A."/>
            <person name="Tritt A."/>
            <person name="Lipzen A."/>
            <person name="He G."/>
            <person name="Yan M."/>
            <person name="Ng V."/>
            <person name="Cullen D."/>
            <person name="Martin F."/>
            <person name="Rosso M.-N."/>
            <person name="Henrissat B."/>
            <person name="Hibbett D."/>
            <person name="Martinez A.T."/>
            <person name="Grigoriev I.V."/>
        </authorList>
    </citation>
    <scope>NUCLEOTIDE SEQUENCE</scope>
    <source>
        <strain evidence="4">MF-IS2</strain>
    </source>
</reference>
<dbReference type="Gene3D" id="3.90.640.90">
    <property type="entry name" value="Anti-proliferative protein, N-terminal domain"/>
    <property type="match status" value="1"/>
</dbReference>
<evidence type="ECO:0000313" key="5">
    <source>
        <dbReference type="Proteomes" id="UP000807342"/>
    </source>
</evidence>
<proteinExistence type="inferred from homology"/>
<dbReference type="GO" id="GO:0005634">
    <property type="term" value="C:nucleus"/>
    <property type="evidence" value="ECO:0007669"/>
    <property type="project" value="TreeGrafter"/>
</dbReference>
<feature type="domain" description="Anti-proliferative protein" evidence="3">
    <location>
        <begin position="12"/>
        <end position="120"/>
    </location>
</feature>
<dbReference type="GO" id="GO:0005737">
    <property type="term" value="C:cytoplasm"/>
    <property type="evidence" value="ECO:0007669"/>
    <property type="project" value="TreeGrafter"/>
</dbReference>
<dbReference type="InterPro" id="IPR033332">
    <property type="entry name" value="BTG"/>
</dbReference>
<evidence type="ECO:0000256" key="2">
    <source>
        <dbReference type="SAM" id="MobiDB-lite"/>
    </source>
</evidence>
<dbReference type="AlphaFoldDB" id="A0A9P5XLC0"/>
<dbReference type="SUPFAM" id="SSF160696">
    <property type="entry name" value="BTG domain-like"/>
    <property type="match status" value="1"/>
</dbReference>
<accession>A0A9P5XLC0</accession>
<dbReference type="PANTHER" id="PTHR22978">
    <property type="entry name" value="B-CELL TRANSLOCATION GENE"/>
    <property type="match status" value="1"/>
</dbReference>
<evidence type="ECO:0000313" key="4">
    <source>
        <dbReference type="EMBL" id="KAF9452532.1"/>
    </source>
</evidence>
<keyword evidence="5" id="KW-1185">Reference proteome</keyword>
<sequence length="304" mass="33141">MAASTSANLSQTVAHAISFLTRPLMDRLPASTITKLQMILEANLIPYYASSWDVREPLRGSGRRCLTLSPSSQPPRPIYATCTAVNISWNQWMTALGGREFDFFVDPGCVSLRLTGASGSESKLITIWADELPSPAVITPNPRYPAQFALPRKTLSQQLSEADAEEDEQLFAMIADQVRAPTWLTPVVDKFPVAVRSTSPLSSISPTSRCSSRSSNSSSGFSYETSSSGSSQSKSGEYKQSRRERARQSRVFIDTTKTDVTPYDGGKTTVLTGGVMLGGPKTKVTKQQQQAPLTTCNSWRSVRV</sequence>
<evidence type="ECO:0000256" key="1">
    <source>
        <dbReference type="ARBA" id="ARBA00007989"/>
    </source>
</evidence>
<feature type="compositionally biased region" description="Basic and acidic residues" evidence="2">
    <location>
        <begin position="236"/>
        <end position="247"/>
    </location>
</feature>
<feature type="region of interest" description="Disordered" evidence="2">
    <location>
        <begin position="198"/>
        <end position="258"/>
    </location>
</feature>
<protein>
    <recommendedName>
        <fullName evidence="3">Anti-proliferative protein domain-containing protein</fullName>
    </recommendedName>
</protein>
<dbReference type="OrthoDB" id="19928at2759"/>